<keyword evidence="1" id="KW-0812">Transmembrane</keyword>
<feature type="transmembrane region" description="Helical" evidence="1">
    <location>
        <begin position="90"/>
        <end position="109"/>
    </location>
</feature>
<gene>
    <name evidence="2" type="ORF">HZA66_04045</name>
</gene>
<protein>
    <submittedName>
        <fullName evidence="2">Uncharacterized protein</fullName>
    </submittedName>
</protein>
<evidence type="ECO:0000313" key="3">
    <source>
        <dbReference type="Proteomes" id="UP000782519"/>
    </source>
</evidence>
<organism evidence="2 3">
    <name type="scientific">Rhodopseudomonas palustris</name>
    <dbReference type="NCBI Taxonomy" id="1076"/>
    <lineage>
        <taxon>Bacteria</taxon>
        <taxon>Pseudomonadati</taxon>
        <taxon>Pseudomonadota</taxon>
        <taxon>Alphaproteobacteria</taxon>
        <taxon>Hyphomicrobiales</taxon>
        <taxon>Nitrobacteraceae</taxon>
        <taxon>Rhodopseudomonas</taxon>
    </lineage>
</organism>
<feature type="transmembrane region" description="Helical" evidence="1">
    <location>
        <begin position="163"/>
        <end position="190"/>
    </location>
</feature>
<keyword evidence="1" id="KW-1133">Transmembrane helix</keyword>
<evidence type="ECO:0000256" key="1">
    <source>
        <dbReference type="SAM" id="Phobius"/>
    </source>
</evidence>
<dbReference type="AlphaFoldDB" id="A0A933RUS1"/>
<feature type="transmembrane region" description="Helical" evidence="1">
    <location>
        <begin position="202"/>
        <end position="223"/>
    </location>
</feature>
<reference evidence="2" key="1">
    <citation type="submission" date="2020-07" db="EMBL/GenBank/DDBJ databases">
        <title>Huge and variable diversity of episymbiotic CPR bacteria and DPANN archaea in groundwater ecosystems.</title>
        <authorList>
            <person name="He C.Y."/>
            <person name="Keren R."/>
            <person name="Whittaker M."/>
            <person name="Farag I.F."/>
            <person name="Doudna J."/>
            <person name="Cate J.H.D."/>
            <person name="Banfield J.F."/>
        </authorList>
    </citation>
    <scope>NUCLEOTIDE SEQUENCE</scope>
    <source>
        <strain evidence="2">NC_groundwater_1818_Pr3_B-0.1um_66_35</strain>
    </source>
</reference>
<proteinExistence type="predicted"/>
<feature type="transmembrane region" description="Helical" evidence="1">
    <location>
        <begin position="49"/>
        <end position="70"/>
    </location>
</feature>
<accession>A0A933RUS1</accession>
<sequence length="251" mass="28909">MKKQIRWMTYNQRVSADIESAFRSPDAQEFFCKEFVDSLAVPIKQQEEWIIKLLTIQFTLVVFLLVGFVSEDVTFHVLGVDLKNIVGLREVLLALSVTAAMFAMLLLSARDTAIHMITEIQKRKSPEAFRHFAAFAAPRAFNFRVYLPREFDDWIFERIPRGVYAFIFFPLLASVFGSLIAVSFVVQWIIITEVWKAPMLGAWSYAAIGYAIAVYLLNCVILLRRSLPFPYYDSSELKRLGARALDMPRFK</sequence>
<evidence type="ECO:0000313" key="2">
    <source>
        <dbReference type="EMBL" id="MBI5128589.1"/>
    </source>
</evidence>
<dbReference type="Proteomes" id="UP000782519">
    <property type="component" value="Unassembled WGS sequence"/>
</dbReference>
<dbReference type="EMBL" id="JACRJB010000014">
    <property type="protein sequence ID" value="MBI5128589.1"/>
    <property type="molecule type" value="Genomic_DNA"/>
</dbReference>
<name>A0A933RUS1_RHOPL</name>
<keyword evidence="1" id="KW-0472">Membrane</keyword>
<comment type="caution">
    <text evidence="2">The sequence shown here is derived from an EMBL/GenBank/DDBJ whole genome shotgun (WGS) entry which is preliminary data.</text>
</comment>